<evidence type="ECO:0000313" key="2">
    <source>
        <dbReference type="EMBL" id="PWK19784.1"/>
    </source>
</evidence>
<evidence type="ECO:0000256" key="1">
    <source>
        <dbReference type="SAM" id="Phobius"/>
    </source>
</evidence>
<comment type="caution">
    <text evidence="2">The sequence shown here is derived from an EMBL/GenBank/DDBJ whole genome shotgun (WGS) entry which is preliminary data.</text>
</comment>
<sequence length="355" mass="41618">MSTNQTTCKNCEKPFESDFAFCPHCGQKSKDELTIGVLFYNTISNYFSFDARFFKSFIPLLIKPGYLASKFIEGKRLLYLHPAQMYLFISVIFFFLFTILVRPQTEKLDKELKKTFDKPLINDSIIKKPEMDSLDIENLLKPLKDNQKVIGMDEAELKVLDSVLKNDLSSNSNDLTFDFDEKKVDSLIEIGATDQEIYKAMGLEEDAGSFKRRLYTQMLKFYKKRDGGSLLGAFYDSIPLAMFILLPIFALLLKIFYWRRGTFAHHLVFSFYFFSFLFMLFSIIIGINFILDIPDWIDWLIIWSSFFYLYVALRRFYQQGWFVSFFKCSVVSFTFLMMVLPFAAIIVGLVTFMYY</sequence>
<keyword evidence="1" id="KW-1133">Transmembrane helix</keyword>
<dbReference type="Proteomes" id="UP000245430">
    <property type="component" value="Unassembled WGS sequence"/>
</dbReference>
<evidence type="ECO:0000313" key="3">
    <source>
        <dbReference type="Proteomes" id="UP000245430"/>
    </source>
</evidence>
<dbReference type="InterPro" id="IPR022134">
    <property type="entry name" value="DUF3667"/>
</dbReference>
<dbReference type="EMBL" id="QGGP01000002">
    <property type="protein sequence ID" value="PWK19784.1"/>
    <property type="molecule type" value="Genomic_DNA"/>
</dbReference>
<feature type="transmembrane region" description="Helical" evidence="1">
    <location>
        <begin position="238"/>
        <end position="257"/>
    </location>
</feature>
<organism evidence="2 3">
    <name type="scientific">Xanthomarina spongicola</name>
    <dbReference type="NCBI Taxonomy" id="570520"/>
    <lineage>
        <taxon>Bacteria</taxon>
        <taxon>Pseudomonadati</taxon>
        <taxon>Bacteroidota</taxon>
        <taxon>Flavobacteriia</taxon>
        <taxon>Flavobacteriales</taxon>
        <taxon>Flavobacteriaceae</taxon>
        <taxon>Xanthomarina</taxon>
    </lineage>
</organism>
<dbReference type="AlphaFoldDB" id="A0A316DP31"/>
<feature type="transmembrane region" description="Helical" evidence="1">
    <location>
        <begin position="269"/>
        <end position="290"/>
    </location>
</feature>
<keyword evidence="1" id="KW-0472">Membrane</keyword>
<dbReference type="OrthoDB" id="1143019at2"/>
<proteinExistence type="predicted"/>
<keyword evidence="3" id="KW-1185">Reference proteome</keyword>
<dbReference type="RefSeq" id="WP_109681662.1">
    <property type="nucleotide sequence ID" value="NZ_QGGP01000002.1"/>
</dbReference>
<keyword evidence="1" id="KW-0812">Transmembrane</keyword>
<feature type="transmembrane region" description="Helical" evidence="1">
    <location>
        <begin position="296"/>
        <end position="313"/>
    </location>
</feature>
<feature type="transmembrane region" description="Helical" evidence="1">
    <location>
        <begin position="85"/>
        <end position="103"/>
    </location>
</feature>
<accession>A0A316DP31</accession>
<dbReference type="Pfam" id="PF12412">
    <property type="entry name" value="DUF3667"/>
    <property type="match status" value="1"/>
</dbReference>
<protein>
    <submittedName>
        <fullName evidence="2">Uncharacterized protein DUF3667</fullName>
    </submittedName>
</protein>
<reference evidence="2 3" key="1">
    <citation type="submission" date="2018-05" db="EMBL/GenBank/DDBJ databases">
        <title>Genomic Encyclopedia of Archaeal and Bacterial Type Strains, Phase II (KMG-II): from individual species to whole genera.</title>
        <authorList>
            <person name="Goeker M."/>
        </authorList>
    </citation>
    <scope>NUCLEOTIDE SEQUENCE [LARGE SCALE GENOMIC DNA]</scope>
    <source>
        <strain evidence="2 3">DSM 22637</strain>
    </source>
</reference>
<gene>
    <name evidence="2" type="ORF">LX78_01134</name>
</gene>
<feature type="transmembrane region" description="Helical" evidence="1">
    <location>
        <begin position="325"/>
        <end position="354"/>
    </location>
</feature>
<name>A0A316DP31_9FLAO</name>